<dbReference type="PANTHER" id="PTHR33678">
    <property type="entry name" value="BLL1576 PROTEIN"/>
    <property type="match status" value="1"/>
</dbReference>
<gene>
    <name evidence="4" type="ORF">FRACA_10129</name>
</gene>
<evidence type="ECO:0000313" key="5">
    <source>
        <dbReference type="Proteomes" id="UP000234331"/>
    </source>
</evidence>
<proteinExistence type="predicted"/>
<evidence type="ECO:0000313" key="4">
    <source>
        <dbReference type="EMBL" id="SNQ45370.1"/>
    </source>
</evidence>
<dbReference type="AlphaFoldDB" id="A0A2I2KI75"/>
<reference evidence="4 5" key="1">
    <citation type="submission" date="2017-06" db="EMBL/GenBank/DDBJ databases">
        <authorList>
            <person name="Kim H.J."/>
            <person name="Triplett B.A."/>
        </authorList>
    </citation>
    <scope>NUCLEOTIDE SEQUENCE [LARGE SCALE GENOMIC DNA]</scope>
    <source>
        <strain evidence="4">FRACA_ARgP5</strain>
    </source>
</reference>
<dbReference type="EMBL" id="FZMO01000001">
    <property type="protein sequence ID" value="SNQ45370.1"/>
    <property type="molecule type" value="Genomic_DNA"/>
</dbReference>
<evidence type="ECO:0000259" key="3">
    <source>
        <dbReference type="Pfam" id="PF20042"/>
    </source>
</evidence>
<keyword evidence="5" id="KW-1185">Reference proteome</keyword>
<dbReference type="InterPro" id="IPR004291">
    <property type="entry name" value="Transposase_IS66_central"/>
</dbReference>
<dbReference type="PANTHER" id="PTHR33678:SF1">
    <property type="entry name" value="BLL1576 PROTEIN"/>
    <property type="match status" value="1"/>
</dbReference>
<dbReference type="OrthoDB" id="3638270at2"/>
<name>A0A2I2KI75_9ACTN</name>
<sequence length="293" mass="30312">MAPVEEMPPEGLLVVVRAQAELIAELRAMVAEQARRIAELTAKVADLERKASRNSRNSSLSPSNDGAIPGRKPPEPPAGGGGAGKKKRGKQPGADGLTLAWREDPDRVEGHFPTGACACGAGLDAATPAGVARSHQSHDVEPARPTVVQHDLQQAICGCGRRHVAARPDGLSAAAVSSGPEIRALALYFLVRQHLPVERTWEVIIELCGVAVSTGWLHSVFALGADAVEKPVEAIEQRIAAEPVAGFDKMNRSGSGGLSGGGTGESLPGPGSAAREACLPITGGPGKWRVAGR</sequence>
<evidence type="ECO:0000256" key="1">
    <source>
        <dbReference type="SAM" id="MobiDB-lite"/>
    </source>
</evidence>
<feature type="compositionally biased region" description="Low complexity" evidence="1">
    <location>
        <begin position="54"/>
        <end position="70"/>
    </location>
</feature>
<feature type="region of interest" description="Disordered" evidence="1">
    <location>
        <begin position="46"/>
        <end position="98"/>
    </location>
</feature>
<dbReference type="Proteomes" id="UP000234331">
    <property type="component" value="Unassembled WGS sequence"/>
</dbReference>
<dbReference type="InterPro" id="IPR052344">
    <property type="entry name" value="Transposase-related"/>
</dbReference>
<accession>A0A2I2KI75</accession>
<organism evidence="4 5">
    <name type="scientific">Frankia canadensis</name>
    <dbReference type="NCBI Taxonomy" id="1836972"/>
    <lineage>
        <taxon>Bacteria</taxon>
        <taxon>Bacillati</taxon>
        <taxon>Actinomycetota</taxon>
        <taxon>Actinomycetes</taxon>
        <taxon>Frankiales</taxon>
        <taxon>Frankiaceae</taxon>
        <taxon>Frankia</taxon>
    </lineage>
</organism>
<feature type="domain" description="Transposase IS66 central" evidence="2">
    <location>
        <begin position="178"/>
        <end position="248"/>
    </location>
</feature>
<evidence type="ECO:0008006" key="6">
    <source>
        <dbReference type="Google" id="ProtNLM"/>
    </source>
</evidence>
<dbReference type="Pfam" id="PF20042">
    <property type="entry name" value="DUF6444"/>
    <property type="match status" value="1"/>
</dbReference>
<dbReference type="Pfam" id="PF03050">
    <property type="entry name" value="DDE_Tnp_IS66"/>
    <property type="match status" value="1"/>
</dbReference>
<protein>
    <recommendedName>
        <fullName evidence="6">Transposase</fullName>
    </recommendedName>
</protein>
<dbReference type="InterPro" id="IPR045618">
    <property type="entry name" value="DUF6444"/>
</dbReference>
<evidence type="ECO:0000259" key="2">
    <source>
        <dbReference type="Pfam" id="PF03050"/>
    </source>
</evidence>
<feature type="domain" description="DUF6444" evidence="3">
    <location>
        <begin position="23"/>
        <end position="67"/>
    </location>
</feature>
<feature type="compositionally biased region" description="Gly residues" evidence="1">
    <location>
        <begin position="254"/>
        <end position="264"/>
    </location>
</feature>
<dbReference type="RefSeq" id="WP_101829550.1">
    <property type="nucleotide sequence ID" value="NZ_FZMO01000001.1"/>
</dbReference>
<feature type="region of interest" description="Disordered" evidence="1">
    <location>
        <begin position="251"/>
        <end position="293"/>
    </location>
</feature>